<accession>A0A8S5S913</accession>
<reference evidence="2" key="1">
    <citation type="journal article" date="2021" name="Proc. Natl. Acad. Sci. U.S.A.">
        <title>A Catalog of Tens of Thousands of Viruses from Human Metagenomes Reveals Hidden Associations with Chronic Diseases.</title>
        <authorList>
            <person name="Tisza M.J."/>
            <person name="Buck C.B."/>
        </authorList>
    </citation>
    <scope>NUCLEOTIDE SEQUENCE</scope>
    <source>
        <strain evidence="2">Ctylc9</strain>
    </source>
</reference>
<organism evidence="2">
    <name type="scientific">Siphoviridae sp. ctylc9</name>
    <dbReference type="NCBI Taxonomy" id="2827977"/>
    <lineage>
        <taxon>Viruses</taxon>
        <taxon>Duplodnaviria</taxon>
        <taxon>Heunggongvirae</taxon>
        <taxon>Uroviricota</taxon>
        <taxon>Caudoviricetes</taxon>
    </lineage>
</organism>
<evidence type="ECO:0000313" key="2">
    <source>
        <dbReference type="EMBL" id="DAF47307.1"/>
    </source>
</evidence>
<feature type="compositionally biased region" description="Polar residues" evidence="1">
    <location>
        <begin position="535"/>
        <end position="544"/>
    </location>
</feature>
<protein>
    <submittedName>
        <fullName evidence="2">Portal protein</fullName>
    </submittedName>
</protein>
<dbReference type="Pfam" id="PF05133">
    <property type="entry name" value="SPP1_portal"/>
    <property type="match status" value="1"/>
</dbReference>
<dbReference type="EMBL" id="BK032554">
    <property type="protein sequence ID" value="DAF47307.1"/>
    <property type="molecule type" value="Genomic_DNA"/>
</dbReference>
<dbReference type="InterPro" id="IPR021145">
    <property type="entry name" value="Portal_protein_SPP1_Gp6-like"/>
</dbReference>
<proteinExistence type="predicted"/>
<feature type="region of interest" description="Disordered" evidence="1">
    <location>
        <begin position="495"/>
        <end position="544"/>
    </location>
</feature>
<feature type="compositionally biased region" description="Basic and acidic residues" evidence="1">
    <location>
        <begin position="512"/>
        <end position="534"/>
    </location>
</feature>
<name>A0A8S5S913_9CAUD</name>
<sequence>MSFVEKIQYKDEFLNEENINQNISILWGKALPIFMHRKYLQDRFTRKYDQKDVVVALEYYISIIASGYFGGKEPQFKVKNINETQKGILNRIFKRIFGEKNDPEDYQAIIDYIAKYNDNGSFFYDCVLDYITTGACYGLVYENNKNEEVYANISSLNTVAIWNYDVPGTKIGLLRCWYENTATGGIETHLEIITKDYKKQFVDGIEKKSITENAEYNFEEVDGSNKPVRWTDLPCFAVENPYGMSFFENVITLINKNEKVIENNANIFDYNDNAKLKITGFSPTNDPLIPLLNDKGEEQKDKDGNIIMTKNPARVQEDEAILNAKVFYTPDKDGDIDWIIKNINDTASENHKKTCIDMALMISGVPNVTDQGFTDADNAAALEKKFFPLEQVLQQAHHLFRKEYLRMWEMITARINLKKNKEYDFRDIDVILIRNLPTDTESLTNAWLKLRGLISDKSIISHLPFGLDAESELAEIDKQNEENIQKNLQQMQMLGQNKTEQDSKENSNSNDKITDLTDKQKAQKLTADNKKEQTKVGNKQINKE</sequence>
<evidence type="ECO:0000256" key="1">
    <source>
        <dbReference type="SAM" id="MobiDB-lite"/>
    </source>
</evidence>